<gene>
    <name evidence="1" type="ORF">ASZ90_007907</name>
</gene>
<sequence length="255" mass="26848">MKQFVLTPAAGKRLIGKAIAKHTAIVKALKKGTIVIIAGTTNGYVAEEILKELGQLKAFKRDNFYRGIILPPHRPTTSTGRSYDESKFPGDVIIAKGVYQKGKTIFDVVNELREGDVILKGANAVNLIQRKAAILIGAPNAGTIGASLPAVVGRRVKLIVPVGLEKRVYENLDDLAATMNVPGVQGPRFLPVPGEIFTELDAITLLTGASASLVAAGGVGGAEGSVWLAVSGTPAQEKAAETLIKSIINEPAFNF</sequence>
<dbReference type="EMBL" id="LNQE01000974">
    <property type="protein sequence ID" value="KUG22368.1"/>
    <property type="molecule type" value="Genomic_DNA"/>
</dbReference>
<dbReference type="AlphaFoldDB" id="A0A0W8FN90"/>
<name>A0A0W8FN90_9ZZZZ</name>
<proteinExistence type="predicted"/>
<reference evidence="1" key="1">
    <citation type="journal article" date="2015" name="Proc. Natl. Acad. Sci. U.S.A.">
        <title>Networks of energetic and metabolic interactions define dynamics in microbial communities.</title>
        <authorList>
            <person name="Embree M."/>
            <person name="Liu J.K."/>
            <person name="Al-Bassam M.M."/>
            <person name="Zengler K."/>
        </authorList>
    </citation>
    <scope>NUCLEOTIDE SEQUENCE</scope>
</reference>
<organism evidence="1">
    <name type="scientific">hydrocarbon metagenome</name>
    <dbReference type="NCBI Taxonomy" id="938273"/>
    <lineage>
        <taxon>unclassified sequences</taxon>
        <taxon>metagenomes</taxon>
        <taxon>ecological metagenomes</taxon>
    </lineage>
</organism>
<evidence type="ECO:0000313" key="1">
    <source>
        <dbReference type="EMBL" id="KUG22368.1"/>
    </source>
</evidence>
<comment type="caution">
    <text evidence="1">The sequence shown here is derived from an EMBL/GenBank/DDBJ whole genome shotgun (WGS) entry which is preliminary data.</text>
</comment>
<protein>
    <submittedName>
        <fullName evidence="1">Uncharacterized protein</fullName>
    </submittedName>
</protein>
<accession>A0A0W8FN90</accession>